<protein>
    <recommendedName>
        <fullName evidence="5">Protein sip5</fullName>
    </recommendedName>
</protein>
<reference evidence="3" key="1">
    <citation type="journal article" date="2020" name="Stud. Mycol.">
        <title>101 Dothideomycetes genomes: a test case for predicting lifestyles and emergence of pathogens.</title>
        <authorList>
            <person name="Haridas S."/>
            <person name="Albert R."/>
            <person name="Binder M."/>
            <person name="Bloem J."/>
            <person name="Labutti K."/>
            <person name="Salamov A."/>
            <person name="Andreopoulos B."/>
            <person name="Baker S."/>
            <person name="Barry K."/>
            <person name="Bills G."/>
            <person name="Bluhm B."/>
            <person name="Cannon C."/>
            <person name="Castanera R."/>
            <person name="Culley D."/>
            <person name="Daum C."/>
            <person name="Ezra D."/>
            <person name="Gonzalez J."/>
            <person name="Henrissat B."/>
            <person name="Kuo A."/>
            <person name="Liang C."/>
            <person name="Lipzen A."/>
            <person name="Lutzoni F."/>
            <person name="Magnuson J."/>
            <person name="Mondo S."/>
            <person name="Nolan M."/>
            <person name="Ohm R."/>
            <person name="Pangilinan J."/>
            <person name="Park H.-J."/>
            <person name="Ramirez L."/>
            <person name="Alfaro M."/>
            <person name="Sun H."/>
            <person name="Tritt A."/>
            <person name="Yoshinaga Y."/>
            <person name="Zwiers L.-H."/>
            <person name="Turgeon B."/>
            <person name="Goodwin S."/>
            <person name="Spatafora J."/>
            <person name="Crous P."/>
            <person name="Grigoriev I."/>
        </authorList>
    </citation>
    <scope>NUCLEOTIDE SEQUENCE</scope>
    <source>
        <strain evidence="3">CBS 121739</strain>
    </source>
</reference>
<feature type="compositionally biased region" description="Basic and acidic residues" evidence="2">
    <location>
        <begin position="76"/>
        <end position="104"/>
    </location>
</feature>
<evidence type="ECO:0000256" key="1">
    <source>
        <dbReference type="ARBA" id="ARBA00010402"/>
    </source>
</evidence>
<dbReference type="OrthoDB" id="21471at2759"/>
<feature type="compositionally biased region" description="Low complexity" evidence="2">
    <location>
        <begin position="226"/>
        <end position="241"/>
    </location>
</feature>
<feature type="region of interest" description="Disordered" evidence="2">
    <location>
        <begin position="204"/>
        <end position="241"/>
    </location>
</feature>
<feature type="compositionally biased region" description="Polar residues" evidence="2">
    <location>
        <begin position="644"/>
        <end position="654"/>
    </location>
</feature>
<feature type="region of interest" description="Disordered" evidence="2">
    <location>
        <begin position="330"/>
        <end position="349"/>
    </location>
</feature>
<feature type="region of interest" description="Disordered" evidence="2">
    <location>
        <begin position="523"/>
        <end position="542"/>
    </location>
</feature>
<keyword evidence="4" id="KW-1185">Reference proteome</keyword>
<dbReference type="AlphaFoldDB" id="A0A6A6WFD9"/>
<dbReference type="Proteomes" id="UP000799437">
    <property type="component" value="Unassembled WGS sequence"/>
</dbReference>
<dbReference type="PANTHER" id="PTHR31315:SF1">
    <property type="entry name" value="PROTEIN SIP5"/>
    <property type="match status" value="1"/>
</dbReference>
<feature type="compositionally biased region" description="Basic and acidic residues" evidence="2">
    <location>
        <begin position="623"/>
        <end position="632"/>
    </location>
</feature>
<feature type="region of interest" description="Disordered" evidence="2">
    <location>
        <begin position="1"/>
        <end position="104"/>
    </location>
</feature>
<evidence type="ECO:0000256" key="2">
    <source>
        <dbReference type="SAM" id="MobiDB-lite"/>
    </source>
</evidence>
<feature type="compositionally biased region" description="Polar residues" evidence="2">
    <location>
        <begin position="340"/>
        <end position="349"/>
    </location>
</feature>
<feature type="compositionally biased region" description="Basic and acidic residues" evidence="2">
    <location>
        <begin position="681"/>
        <end position="691"/>
    </location>
</feature>
<dbReference type="InterPro" id="IPR039301">
    <property type="entry name" value="Sip5/DA2"/>
</dbReference>
<gene>
    <name evidence="3" type="ORF">EJ05DRAFT_264380</name>
</gene>
<feature type="region of interest" description="Disordered" evidence="2">
    <location>
        <begin position="481"/>
        <end position="509"/>
    </location>
</feature>
<feature type="compositionally biased region" description="Polar residues" evidence="2">
    <location>
        <begin position="700"/>
        <end position="721"/>
    </location>
</feature>
<organism evidence="3 4">
    <name type="scientific">Pseudovirgaria hyperparasitica</name>
    <dbReference type="NCBI Taxonomy" id="470096"/>
    <lineage>
        <taxon>Eukaryota</taxon>
        <taxon>Fungi</taxon>
        <taxon>Dikarya</taxon>
        <taxon>Ascomycota</taxon>
        <taxon>Pezizomycotina</taxon>
        <taxon>Dothideomycetes</taxon>
        <taxon>Dothideomycetes incertae sedis</taxon>
        <taxon>Acrospermales</taxon>
        <taxon>Acrospermaceae</taxon>
        <taxon>Pseudovirgaria</taxon>
    </lineage>
</organism>
<feature type="compositionally biased region" description="Polar residues" evidence="2">
    <location>
        <begin position="204"/>
        <end position="218"/>
    </location>
</feature>
<feature type="compositionally biased region" description="Polar residues" evidence="2">
    <location>
        <begin position="735"/>
        <end position="757"/>
    </location>
</feature>
<sequence length="856" mass="92674">MGNSSGKESRSYGAQRPISRHEHSSTSPGPASPPPHSTADRLNATYTPRPGRQSRTDLNFLGIPVSRDNGDQTPPETRRETKAEREARKLAKERELREKERERSLKEEGVDGGFLVTLGTYTGPEDFSKPVVRQLMLERRIAPFWRGLNDFSESWVEHQIVSAARGNPIPAADEIPADLVNHAEPSPAASSTNVNHLTVPITGRSQSAQSERSMNLSASHPAFSLPSSASPIGQSPSSSSPFFRGRAKTLAALSSTKNNGSQTDLLPQEIQMPKDPYVNGIRLEAYLYKDASECPICFLYYPPYLNKTRCCDQPICSECFVQIKRPDPHVPEHHDDSNDPTHPSTNSEDAVNLVSEPAACPYCAQPEFGVTYEPPPFRRGLAYAGGSHFVASAMSSTSSLHSGAASPATNRRRATSLSATAPGVITTDRVRPDWAKKLSDARAHAMRRAAAATALHNAAYVLGNQGGSEGTRLGFGRRRRIAIGGDSPNSSGRGTPRHGESSGLPGSILIPIDRNRDLELLERERRGESEDQNNLASARQSSRRRIEDIEELMVREAIRMSLATEEERKRKEEKEAMKEAKREEKKKAKDAKKAAKESLKSSLFGSTSAMASRSSLGHAVQGKGKEVDRSEDAPEVPAVPSPPMSTRTASQQHLQESRARLEEQVPDSPFGASVFNALGESSHRQLLRERSNNSSEASSIDESTYNPNSRIGASALGTSPASGGMFAPSGDDSDLSSQPTPSGNTSSEPMINFTSLSAAVAGKEEKETSTSGATHIERIPEHPVNVKPSQSIAGETSTKREQAANEPPQVPPGEVQEQQSTTTAPVVQAVGGNRNTFEDKPIRDVSVSNTERRVPQ</sequence>
<evidence type="ECO:0008006" key="5">
    <source>
        <dbReference type="Google" id="ProtNLM"/>
    </source>
</evidence>
<dbReference type="CDD" id="cd24139">
    <property type="entry name" value="SIP5-like"/>
    <property type="match status" value="1"/>
</dbReference>
<proteinExistence type="inferred from homology"/>
<dbReference type="GeneID" id="54481345"/>
<evidence type="ECO:0000313" key="4">
    <source>
        <dbReference type="Proteomes" id="UP000799437"/>
    </source>
</evidence>
<feature type="compositionally biased region" description="Basic and acidic residues" evidence="2">
    <location>
        <begin position="565"/>
        <end position="599"/>
    </location>
</feature>
<name>A0A6A6WFD9_9PEZI</name>
<comment type="similarity">
    <text evidence="1">Belongs to the SIP5 family.</text>
</comment>
<feature type="region of interest" description="Disordered" evidence="2">
    <location>
        <begin position="399"/>
        <end position="424"/>
    </location>
</feature>
<feature type="compositionally biased region" description="Basic and acidic residues" evidence="2">
    <location>
        <begin position="330"/>
        <end position="339"/>
    </location>
</feature>
<dbReference type="RefSeq" id="XP_033603894.1">
    <property type="nucleotide sequence ID" value="XM_033740291.1"/>
</dbReference>
<dbReference type="GO" id="GO:0005737">
    <property type="term" value="C:cytoplasm"/>
    <property type="evidence" value="ECO:0007669"/>
    <property type="project" value="TreeGrafter"/>
</dbReference>
<evidence type="ECO:0000313" key="3">
    <source>
        <dbReference type="EMBL" id="KAF2761443.1"/>
    </source>
</evidence>
<dbReference type="PANTHER" id="PTHR31315">
    <property type="entry name" value="PROTEIN SIP5"/>
    <property type="match status" value="1"/>
</dbReference>
<feature type="compositionally biased region" description="Polar residues" evidence="2">
    <location>
        <begin position="600"/>
        <end position="615"/>
    </location>
</feature>
<accession>A0A6A6WFD9</accession>
<feature type="region of interest" description="Disordered" evidence="2">
    <location>
        <begin position="565"/>
        <end position="856"/>
    </location>
</feature>
<feature type="compositionally biased region" description="Polar residues" evidence="2">
    <location>
        <begin position="787"/>
        <end position="796"/>
    </location>
</feature>
<dbReference type="EMBL" id="ML996567">
    <property type="protein sequence ID" value="KAF2761443.1"/>
    <property type="molecule type" value="Genomic_DNA"/>
</dbReference>